<dbReference type="Gene3D" id="1.20.1290.10">
    <property type="entry name" value="AhpD-like"/>
    <property type="match status" value="1"/>
</dbReference>
<accession>A0A949JP04</accession>
<keyword evidence="3" id="KW-1185">Reference proteome</keyword>
<name>A0A949JP04_9ACTN</name>
<dbReference type="EMBL" id="JAELVF020000001">
    <property type="protein sequence ID" value="MBU7599694.1"/>
    <property type="molecule type" value="Genomic_DNA"/>
</dbReference>
<dbReference type="Pfam" id="PF02627">
    <property type="entry name" value="CMD"/>
    <property type="match status" value="1"/>
</dbReference>
<proteinExistence type="predicted"/>
<evidence type="ECO:0000313" key="3">
    <source>
        <dbReference type="Proteomes" id="UP000694501"/>
    </source>
</evidence>
<protein>
    <submittedName>
        <fullName evidence="2">Carboxymuconolactone decarboxylase family protein</fullName>
    </submittedName>
</protein>
<evidence type="ECO:0000259" key="1">
    <source>
        <dbReference type="Pfam" id="PF02627"/>
    </source>
</evidence>
<dbReference type="SUPFAM" id="SSF69118">
    <property type="entry name" value="AhpD-like"/>
    <property type="match status" value="1"/>
</dbReference>
<feature type="domain" description="Carboxymuconolactone decarboxylase-like" evidence="1">
    <location>
        <begin position="41"/>
        <end position="122"/>
    </location>
</feature>
<dbReference type="InterPro" id="IPR003779">
    <property type="entry name" value="CMD-like"/>
</dbReference>
<gene>
    <name evidence="2" type="ORF">JGS22_019215</name>
</gene>
<reference evidence="2" key="1">
    <citation type="submission" date="2021-06" db="EMBL/GenBank/DDBJ databases">
        <title>Sequencing of actinobacteria type strains.</title>
        <authorList>
            <person name="Nguyen G.-S."/>
            <person name="Wentzel A."/>
        </authorList>
    </citation>
    <scope>NUCLEOTIDE SEQUENCE</scope>
    <source>
        <strain evidence="2">P38-E01</strain>
    </source>
</reference>
<organism evidence="2 3">
    <name type="scientific">Streptomyces tardus</name>
    <dbReference type="NCBI Taxonomy" id="2780544"/>
    <lineage>
        <taxon>Bacteria</taxon>
        <taxon>Bacillati</taxon>
        <taxon>Actinomycetota</taxon>
        <taxon>Actinomycetes</taxon>
        <taxon>Kitasatosporales</taxon>
        <taxon>Streptomycetaceae</taxon>
        <taxon>Streptomyces</taxon>
    </lineage>
</organism>
<dbReference type="AlphaFoldDB" id="A0A949JP04"/>
<dbReference type="GO" id="GO:0051920">
    <property type="term" value="F:peroxiredoxin activity"/>
    <property type="evidence" value="ECO:0007669"/>
    <property type="project" value="InterPro"/>
</dbReference>
<evidence type="ECO:0000313" key="2">
    <source>
        <dbReference type="EMBL" id="MBU7599694.1"/>
    </source>
</evidence>
<dbReference type="PANTHER" id="PTHR34846:SF10">
    <property type="entry name" value="CYTOPLASMIC PROTEIN"/>
    <property type="match status" value="1"/>
</dbReference>
<dbReference type="Proteomes" id="UP000694501">
    <property type="component" value="Unassembled WGS sequence"/>
</dbReference>
<dbReference type="PANTHER" id="PTHR34846">
    <property type="entry name" value="4-CARBOXYMUCONOLACTONE DECARBOXYLASE FAMILY PROTEIN (AFU_ORTHOLOGUE AFUA_6G11590)"/>
    <property type="match status" value="1"/>
</dbReference>
<dbReference type="InterPro" id="IPR029032">
    <property type="entry name" value="AhpD-like"/>
</dbReference>
<dbReference type="RefSeq" id="WP_211038829.1">
    <property type="nucleotide sequence ID" value="NZ_JAELVF020000001.1"/>
</dbReference>
<sequence length="189" mass="20919">MARISLQPRRTLLVRIGEWYARRSYGKVLDPLKAAGHHPGVLLATSALELGVARWKTLDPELKQLAVMASAVRIGCSWCVDFGYWEGTRHGAGAQKLRHVPVWRQHRALYTALEIEVMEYAEAMTETEPAVTDAMAQSLVTRLGERAFVELTALVAVENMRSRTNAALGLVGQGFSDRCEIPPLPRPTA</sequence>
<comment type="caution">
    <text evidence="2">The sequence shown here is derived from an EMBL/GenBank/DDBJ whole genome shotgun (WGS) entry which is preliminary data.</text>
</comment>